<dbReference type="Proteomes" id="UP001239397">
    <property type="component" value="Chromosome"/>
</dbReference>
<dbReference type="Gene3D" id="3.40.50.10330">
    <property type="entry name" value="Probable inorganic polyphosphate/atp-NAD kinase, domain 1"/>
    <property type="match status" value="1"/>
</dbReference>
<feature type="transmembrane region" description="Helical" evidence="1">
    <location>
        <begin position="67"/>
        <end position="84"/>
    </location>
</feature>
<dbReference type="EMBL" id="CP127295">
    <property type="protein sequence ID" value="WIY00852.1"/>
    <property type="molecule type" value="Genomic_DNA"/>
</dbReference>
<evidence type="ECO:0000313" key="3">
    <source>
        <dbReference type="EMBL" id="WIY00852.1"/>
    </source>
</evidence>
<evidence type="ECO:0000313" key="4">
    <source>
        <dbReference type="Proteomes" id="UP001239397"/>
    </source>
</evidence>
<dbReference type="PROSITE" id="PS50146">
    <property type="entry name" value="DAGK"/>
    <property type="match status" value="1"/>
</dbReference>
<name>A0A9Y2JP63_9PSEU</name>
<feature type="transmembrane region" description="Helical" evidence="1">
    <location>
        <begin position="12"/>
        <end position="36"/>
    </location>
</feature>
<dbReference type="KEGG" id="amog:QRX60_43510"/>
<accession>A0A9Y2JP63</accession>
<dbReference type="GO" id="GO:0016301">
    <property type="term" value="F:kinase activity"/>
    <property type="evidence" value="ECO:0007669"/>
    <property type="project" value="UniProtKB-KW"/>
</dbReference>
<gene>
    <name evidence="3" type="ORF">QRX60_43510</name>
</gene>
<keyword evidence="1" id="KW-0812">Transmembrane</keyword>
<feature type="transmembrane region" description="Helical" evidence="1">
    <location>
        <begin position="42"/>
        <end position="60"/>
    </location>
</feature>
<keyword evidence="3" id="KW-0808">Transferase</keyword>
<keyword evidence="3" id="KW-0418">Kinase</keyword>
<feature type="domain" description="DAGKc" evidence="2">
    <location>
        <begin position="125"/>
        <end position="252"/>
    </location>
</feature>
<protein>
    <submittedName>
        <fullName evidence="3">Diacylglycerol kinase family protein</fullName>
    </submittedName>
</protein>
<reference evidence="3 4" key="1">
    <citation type="submission" date="2023-06" db="EMBL/GenBank/DDBJ databases">
        <authorList>
            <person name="Oyuntsetseg B."/>
            <person name="Kim S.B."/>
        </authorList>
    </citation>
    <scope>NUCLEOTIDE SEQUENCE [LARGE SCALE GENOMIC DNA]</scope>
    <source>
        <strain evidence="3 4">4-36</strain>
    </source>
</reference>
<dbReference type="RefSeq" id="WP_285997313.1">
    <property type="nucleotide sequence ID" value="NZ_CP127295.1"/>
</dbReference>
<keyword evidence="1" id="KW-1133">Transmembrane helix</keyword>
<evidence type="ECO:0000256" key="1">
    <source>
        <dbReference type="SAM" id="Phobius"/>
    </source>
</evidence>
<keyword evidence="4" id="KW-1185">Reference proteome</keyword>
<dbReference type="InterPro" id="IPR016064">
    <property type="entry name" value="NAD/diacylglycerol_kinase_sf"/>
</dbReference>
<proteinExistence type="predicted"/>
<dbReference type="SUPFAM" id="SSF111331">
    <property type="entry name" value="NAD kinase/diacylglycerol kinase-like"/>
    <property type="match status" value="1"/>
</dbReference>
<keyword evidence="1" id="KW-0472">Membrane</keyword>
<dbReference type="AlphaFoldDB" id="A0A9Y2JP63"/>
<sequence length="448" mass="45793">MAERADGRPPVIRRVGAGISVAALLAAFAVVLGALFRHPVQLVLAVLLLGGVLGAGWAALVRRGLPAVAAAALGGVAAVLLVLLPGVHAYALLATAAGLAGVSFATARTALGRDLPRPPRICRTGPARSGVLLLNPLSGKGVATASRLGDRARGFGARPVELGLGEDLREVAERAVAGGADVLGMAGGDGCQAVVADVARRHGLPFVCVPAGTRNHFARDLGLDREDPAGALAAFGEAVERRVDLGVVDGRVFVNNVSLGVYAAVVRVPGYREAKVATIARCLPELLGPDARSRLRFPGPDGPPGRAADVVLVSNGPYRLERLSGFGSRERLDGGVLGVVTVVVDRARDVPELVTAELSGNVARFPGYRAWTTSAFTVESADPVVDLAVDGEPLRCAPPLRFHALPGALRVRLPPGAPGASPAAAAPKGVRRAVAALLRVLAGRPARG</sequence>
<organism evidence="3 4">
    <name type="scientific">Amycolatopsis mongoliensis</name>
    <dbReference type="NCBI Taxonomy" id="715475"/>
    <lineage>
        <taxon>Bacteria</taxon>
        <taxon>Bacillati</taxon>
        <taxon>Actinomycetota</taxon>
        <taxon>Actinomycetes</taxon>
        <taxon>Pseudonocardiales</taxon>
        <taxon>Pseudonocardiaceae</taxon>
        <taxon>Amycolatopsis</taxon>
    </lineage>
</organism>
<dbReference type="Pfam" id="PF00781">
    <property type="entry name" value="DAGK_cat"/>
    <property type="match status" value="1"/>
</dbReference>
<dbReference type="InterPro" id="IPR001206">
    <property type="entry name" value="Diacylglycerol_kinase_cat_dom"/>
</dbReference>
<dbReference type="InterPro" id="IPR017438">
    <property type="entry name" value="ATP-NAD_kinase_N"/>
</dbReference>
<dbReference type="Gene3D" id="2.60.200.40">
    <property type="match status" value="1"/>
</dbReference>
<evidence type="ECO:0000259" key="2">
    <source>
        <dbReference type="PROSITE" id="PS50146"/>
    </source>
</evidence>